<dbReference type="AlphaFoldDB" id="A0A915JE26"/>
<reference evidence="2" key="1">
    <citation type="submission" date="2022-11" db="UniProtKB">
        <authorList>
            <consortium name="WormBaseParasite"/>
        </authorList>
    </citation>
    <scope>IDENTIFICATION</scope>
</reference>
<dbReference type="WBParaSite" id="nRc.2.0.1.t24775-RA">
    <property type="protein sequence ID" value="nRc.2.0.1.t24775-RA"/>
    <property type="gene ID" value="nRc.2.0.1.g24775"/>
</dbReference>
<sequence>MDVNTTIIEQFKLYKQLVKFTDFAIPPANKERPFGVRLLLEIYKLEKAQLEISKQSIIDNTDTKGVWLFDNIL</sequence>
<keyword evidence="1" id="KW-1185">Reference proteome</keyword>
<organism evidence="1 2">
    <name type="scientific">Romanomermis culicivorax</name>
    <name type="common">Nematode worm</name>
    <dbReference type="NCBI Taxonomy" id="13658"/>
    <lineage>
        <taxon>Eukaryota</taxon>
        <taxon>Metazoa</taxon>
        <taxon>Ecdysozoa</taxon>
        <taxon>Nematoda</taxon>
        <taxon>Enoplea</taxon>
        <taxon>Dorylaimia</taxon>
        <taxon>Mermithida</taxon>
        <taxon>Mermithoidea</taxon>
        <taxon>Mermithidae</taxon>
        <taxon>Romanomermis</taxon>
    </lineage>
</organism>
<accession>A0A915JE26</accession>
<evidence type="ECO:0000313" key="1">
    <source>
        <dbReference type="Proteomes" id="UP000887565"/>
    </source>
</evidence>
<name>A0A915JE26_ROMCU</name>
<evidence type="ECO:0000313" key="2">
    <source>
        <dbReference type="WBParaSite" id="nRc.2.0.1.t24775-RA"/>
    </source>
</evidence>
<dbReference type="Proteomes" id="UP000887565">
    <property type="component" value="Unplaced"/>
</dbReference>
<proteinExistence type="predicted"/>
<protein>
    <submittedName>
        <fullName evidence="2">Uncharacterized protein</fullName>
    </submittedName>
</protein>